<dbReference type="Pfam" id="PF12412">
    <property type="entry name" value="DUF3667"/>
    <property type="match status" value="1"/>
</dbReference>
<dbReference type="RefSeq" id="WP_160605421.1">
    <property type="nucleotide sequence ID" value="NZ_WTYX01000002.1"/>
</dbReference>
<keyword evidence="1" id="KW-0175">Coiled coil</keyword>
<accession>A0A844ZVE1</accession>
<protein>
    <submittedName>
        <fullName evidence="4">DUF3667 domain-containing protein</fullName>
    </submittedName>
</protein>
<keyword evidence="3" id="KW-0472">Membrane</keyword>
<feature type="transmembrane region" description="Helical" evidence="3">
    <location>
        <begin position="306"/>
        <end position="323"/>
    </location>
</feature>
<keyword evidence="3" id="KW-1133">Transmembrane helix</keyword>
<feature type="coiled-coil region" evidence="1">
    <location>
        <begin position="150"/>
        <end position="201"/>
    </location>
</feature>
<name>A0A844ZVE1_9SPHN</name>
<proteinExistence type="predicted"/>
<feature type="region of interest" description="Disordered" evidence="2">
    <location>
        <begin position="208"/>
        <end position="253"/>
    </location>
</feature>
<evidence type="ECO:0000256" key="2">
    <source>
        <dbReference type="SAM" id="MobiDB-lite"/>
    </source>
</evidence>
<feature type="transmembrane region" description="Helical" evidence="3">
    <location>
        <begin position="276"/>
        <end position="294"/>
    </location>
</feature>
<dbReference type="OrthoDB" id="9111327at2"/>
<feature type="compositionally biased region" description="Polar residues" evidence="2">
    <location>
        <begin position="234"/>
        <end position="244"/>
    </location>
</feature>
<dbReference type="EMBL" id="WTYX01000002">
    <property type="protein sequence ID" value="MXO91708.1"/>
    <property type="molecule type" value="Genomic_DNA"/>
</dbReference>
<feature type="transmembrane region" description="Helical" evidence="3">
    <location>
        <begin position="360"/>
        <end position="385"/>
    </location>
</feature>
<evidence type="ECO:0000313" key="4">
    <source>
        <dbReference type="EMBL" id="MXO91708.1"/>
    </source>
</evidence>
<keyword evidence="3" id="KW-0812">Transmembrane</keyword>
<evidence type="ECO:0000313" key="5">
    <source>
        <dbReference type="Proteomes" id="UP000442714"/>
    </source>
</evidence>
<comment type="caution">
    <text evidence="4">The sequence shown here is derived from an EMBL/GenBank/DDBJ whole genome shotgun (WGS) entry which is preliminary data.</text>
</comment>
<reference evidence="4 5" key="1">
    <citation type="submission" date="2019-12" db="EMBL/GenBank/DDBJ databases">
        <title>Genomic-based taxomic classification of the family Erythrobacteraceae.</title>
        <authorList>
            <person name="Xu L."/>
        </authorList>
    </citation>
    <scope>NUCLEOTIDE SEQUENCE [LARGE SCALE GENOMIC DNA]</scope>
    <source>
        <strain evidence="4 5">KCTC 52763</strain>
    </source>
</reference>
<dbReference type="AlphaFoldDB" id="A0A844ZVE1"/>
<feature type="transmembrane region" description="Helical" evidence="3">
    <location>
        <begin position="114"/>
        <end position="134"/>
    </location>
</feature>
<organism evidence="4 5">
    <name type="scientific">Pontixanthobacter aquaemixtae</name>
    <dbReference type="NCBI Taxonomy" id="1958940"/>
    <lineage>
        <taxon>Bacteria</taxon>
        <taxon>Pseudomonadati</taxon>
        <taxon>Pseudomonadota</taxon>
        <taxon>Alphaproteobacteria</taxon>
        <taxon>Sphingomonadales</taxon>
        <taxon>Erythrobacteraceae</taxon>
        <taxon>Pontixanthobacter</taxon>
    </lineage>
</organism>
<evidence type="ECO:0000256" key="3">
    <source>
        <dbReference type="SAM" id="Phobius"/>
    </source>
</evidence>
<dbReference type="InterPro" id="IPR022134">
    <property type="entry name" value="DUF3667"/>
</dbReference>
<sequence length="388" mass="42369">MSGDISDIPGAVGDVGLGAAAAKSVEPDTGGNGSDNHGGTGGETCLNCGTALLGAHCYNCGQKAHIHRTLRAFFHDLVHGVLHFEGKFWRTLPLLAWRPGKLMREYIDGKRARYVSPIALFLFTVFVSFALFSLSGGFGDIDPEVKGATTQELQASLNEADSQIAELNAQLVDAELSPDEKAKLREDIRSATTERDLLERLVDASRGATGDSSLFRPTVTINNETPSEGEEASETAQEQANSDAGGSGHSLEDVWDEATSNPGLTVYRLQTNAYKLSWLLIPLSLPFVWLLFPFSRKFRMYDHTVFVTYSISFMTMLVVAASLGAAWQFWPLVAAPLAYAPFHLYRSLRGTYGLSRFGALWRMVVLSAFIWVALMLFVLIMISIVTTS</sequence>
<evidence type="ECO:0000256" key="1">
    <source>
        <dbReference type="SAM" id="Coils"/>
    </source>
</evidence>
<dbReference type="Proteomes" id="UP000442714">
    <property type="component" value="Unassembled WGS sequence"/>
</dbReference>
<gene>
    <name evidence="4" type="ORF">GRI41_12800</name>
</gene>
<keyword evidence="5" id="KW-1185">Reference proteome</keyword>